<evidence type="ECO:0000313" key="3">
    <source>
        <dbReference type="Proteomes" id="UP000226031"/>
    </source>
</evidence>
<protein>
    <submittedName>
        <fullName evidence="2">Uncharacterized protein</fullName>
    </submittedName>
</protein>
<name>A0A2B7ZFR3_9EURO</name>
<evidence type="ECO:0000256" key="1">
    <source>
        <dbReference type="SAM" id="MobiDB-lite"/>
    </source>
</evidence>
<gene>
    <name evidence="2" type="ORF">GX50_04800</name>
</gene>
<feature type="compositionally biased region" description="Polar residues" evidence="1">
    <location>
        <begin position="1"/>
        <end position="12"/>
    </location>
</feature>
<evidence type="ECO:0000313" key="2">
    <source>
        <dbReference type="EMBL" id="PGH32435.1"/>
    </source>
</evidence>
<sequence>MSTHATETGNSSDAKRLVLGSNNPNIEHPASINRPMFSEDWEITSSSGCQISDHMMNEPPPSKPFQIIMIGARGGRH</sequence>
<accession>A0A2B7ZFR3</accession>
<reference evidence="2 3" key="1">
    <citation type="submission" date="2017-10" db="EMBL/GenBank/DDBJ databases">
        <title>Comparative genomics in systemic dimorphic fungi from Ajellomycetaceae.</title>
        <authorList>
            <person name="Munoz J.F."/>
            <person name="Mcewen J.G."/>
            <person name="Clay O.K."/>
            <person name="Cuomo C.A."/>
        </authorList>
    </citation>
    <scope>NUCLEOTIDE SEQUENCE [LARGE SCALE GENOMIC DNA]</scope>
    <source>
        <strain evidence="2 3">UAMH4076</strain>
    </source>
</reference>
<dbReference type="Proteomes" id="UP000226031">
    <property type="component" value="Unassembled WGS sequence"/>
</dbReference>
<keyword evidence="3" id="KW-1185">Reference proteome</keyword>
<dbReference type="STRING" id="73230.A0A2B7ZFR3"/>
<comment type="caution">
    <text evidence="2">The sequence shown here is derived from an EMBL/GenBank/DDBJ whole genome shotgun (WGS) entry which is preliminary data.</text>
</comment>
<dbReference type="EMBL" id="PDND01000093">
    <property type="protein sequence ID" value="PGH32435.1"/>
    <property type="molecule type" value="Genomic_DNA"/>
</dbReference>
<feature type="region of interest" description="Disordered" evidence="1">
    <location>
        <begin position="1"/>
        <end position="36"/>
    </location>
</feature>
<proteinExistence type="predicted"/>
<dbReference type="AlphaFoldDB" id="A0A2B7ZFR3"/>
<organism evidence="2 3">
    <name type="scientific">[Emmonsia] crescens</name>
    <dbReference type="NCBI Taxonomy" id="73230"/>
    <lineage>
        <taxon>Eukaryota</taxon>
        <taxon>Fungi</taxon>
        <taxon>Dikarya</taxon>
        <taxon>Ascomycota</taxon>
        <taxon>Pezizomycotina</taxon>
        <taxon>Eurotiomycetes</taxon>
        <taxon>Eurotiomycetidae</taxon>
        <taxon>Onygenales</taxon>
        <taxon>Ajellomycetaceae</taxon>
        <taxon>Emergomyces</taxon>
    </lineage>
</organism>